<reference evidence="7 8" key="1">
    <citation type="journal article" date="2023" name="Sci. Data">
        <title>Genome assembly of the Korean intertidal mud-creeper Batillaria attramentaria.</title>
        <authorList>
            <person name="Patra A.K."/>
            <person name="Ho P.T."/>
            <person name="Jun S."/>
            <person name="Lee S.J."/>
            <person name="Kim Y."/>
            <person name="Won Y.J."/>
        </authorList>
    </citation>
    <scope>NUCLEOTIDE SEQUENCE [LARGE SCALE GENOMIC DNA]</scope>
    <source>
        <strain evidence="7">Wonlab-2016</strain>
    </source>
</reference>
<keyword evidence="2" id="KW-0677">Repeat</keyword>
<feature type="domain" description="C2H2-type" evidence="6">
    <location>
        <begin position="63"/>
        <end position="86"/>
    </location>
</feature>
<feature type="domain" description="C2H2-type" evidence="6">
    <location>
        <begin position="93"/>
        <end position="120"/>
    </location>
</feature>
<keyword evidence="3 5" id="KW-0863">Zinc-finger</keyword>
<dbReference type="SMART" id="SM00355">
    <property type="entry name" value="ZnF_C2H2"/>
    <property type="match status" value="5"/>
</dbReference>
<dbReference type="InterPro" id="IPR013087">
    <property type="entry name" value="Znf_C2H2_type"/>
</dbReference>
<protein>
    <recommendedName>
        <fullName evidence="6">C2H2-type domain-containing protein</fullName>
    </recommendedName>
</protein>
<evidence type="ECO:0000256" key="2">
    <source>
        <dbReference type="ARBA" id="ARBA00022737"/>
    </source>
</evidence>
<gene>
    <name evidence="7" type="ORF">BaRGS_00000880</name>
</gene>
<dbReference type="Pfam" id="PF13909">
    <property type="entry name" value="zf-H2C2_5"/>
    <property type="match status" value="1"/>
</dbReference>
<evidence type="ECO:0000259" key="6">
    <source>
        <dbReference type="PROSITE" id="PS50157"/>
    </source>
</evidence>
<proteinExistence type="predicted"/>
<dbReference type="Gene3D" id="3.30.160.60">
    <property type="entry name" value="Classic Zinc Finger"/>
    <property type="match status" value="3"/>
</dbReference>
<dbReference type="Proteomes" id="UP001519460">
    <property type="component" value="Unassembled WGS sequence"/>
</dbReference>
<evidence type="ECO:0000313" key="7">
    <source>
        <dbReference type="EMBL" id="KAK7507915.1"/>
    </source>
</evidence>
<dbReference type="InterPro" id="IPR036236">
    <property type="entry name" value="Znf_C2H2_sf"/>
</dbReference>
<keyword evidence="1" id="KW-0479">Metal-binding</keyword>
<evidence type="ECO:0000313" key="8">
    <source>
        <dbReference type="Proteomes" id="UP001519460"/>
    </source>
</evidence>
<dbReference type="AlphaFoldDB" id="A0ABD0M8R7"/>
<sequence length="180" mass="20948">MDTSFEVQPLEESVVEIVLPKTPQKCAQCDYTTTGTFNLKRHIMKKHDKDTGGREQPMHYREFLCDECGLQYNSAFALARHKRCTHDPSLVNFICPTCGREYKRQDNFCRHLTTHTNPTHLAGTKTVQCTYEGCEKRFSKQWCMNRHIAGVHHRQTFTCHACNKRYKSKSALAYHVNHSH</sequence>
<keyword evidence="8" id="KW-1185">Reference proteome</keyword>
<keyword evidence="4" id="KW-0862">Zinc</keyword>
<organism evidence="7 8">
    <name type="scientific">Batillaria attramentaria</name>
    <dbReference type="NCBI Taxonomy" id="370345"/>
    <lineage>
        <taxon>Eukaryota</taxon>
        <taxon>Metazoa</taxon>
        <taxon>Spiralia</taxon>
        <taxon>Lophotrochozoa</taxon>
        <taxon>Mollusca</taxon>
        <taxon>Gastropoda</taxon>
        <taxon>Caenogastropoda</taxon>
        <taxon>Sorbeoconcha</taxon>
        <taxon>Cerithioidea</taxon>
        <taxon>Batillariidae</taxon>
        <taxon>Batillaria</taxon>
    </lineage>
</organism>
<dbReference type="PANTHER" id="PTHR24408">
    <property type="entry name" value="ZINC FINGER PROTEIN"/>
    <property type="match status" value="1"/>
</dbReference>
<name>A0ABD0M8R7_9CAEN</name>
<accession>A0ABD0M8R7</accession>
<evidence type="ECO:0000256" key="1">
    <source>
        <dbReference type="ARBA" id="ARBA00022723"/>
    </source>
</evidence>
<evidence type="ECO:0000256" key="3">
    <source>
        <dbReference type="ARBA" id="ARBA00022771"/>
    </source>
</evidence>
<evidence type="ECO:0000256" key="4">
    <source>
        <dbReference type="ARBA" id="ARBA00022833"/>
    </source>
</evidence>
<dbReference type="PROSITE" id="PS00028">
    <property type="entry name" value="ZINC_FINGER_C2H2_1"/>
    <property type="match status" value="4"/>
</dbReference>
<dbReference type="PROSITE" id="PS50157">
    <property type="entry name" value="ZINC_FINGER_C2H2_2"/>
    <property type="match status" value="3"/>
</dbReference>
<feature type="domain" description="C2H2-type" evidence="6">
    <location>
        <begin position="157"/>
        <end position="180"/>
    </location>
</feature>
<evidence type="ECO:0000256" key="5">
    <source>
        <dbReference type="PROSITE-ProRule" id="PRU00042"/>
    </source>
</evidence>
<dbReference type="Pfam" id="PF00096">
    <property type="entry name" value="zf-C2H2"/>
    <property type="match status" value="1"/>
</dbReference>
<dbReference type="PANTHER" id="PTHR24408:SF58">
    <property type="entry name" value="TRANSCRIPTION FACTOR (TFIIIA), PUTATIVE (AFU_ORTHOLOGUE AFUA_1G05150)-RELATED"/>
    <property type="match status" value="1"/>
</dbReference>
<dbReference type="SUPFAM" id="SSF57667">
    <property type="entry name" value="beta-beta-alpha zinc fingers"/>
    <property type="match status" value="2"/>
</dbReference>
<dbReference type="GO" id="GO:0008270">
    <property type="term" value="F:zinc ion binding"/>
    <property type="evidence" value="ECO:0007669"/>
    <property type="project" value="UniProtKB-KW"/>
</dbReference>
<comment type="caution">
    <text evidence="7">The sequence shown here is derived from an EMBL/GenBank/DDBJ whole genome shotgun (WGS) entry which is preliminary data.</text>
</comment>
<dbReference type="EMBL" id="JACVVK020000003">
    <property type="protein sequence ID" value="KAK7507915.1"/>
    <property type="molecule type" value="Genomic_DNA"/>
</dbReference>